<evidence type="ECO:0000313" key="2">
    <source>
        <dbReference type="Proteomes" id="UP000036471"/>
    </source>
</evidence>
<dbReference type="InterPro" id="IPR036249">
    <property type="entry name" value="Thioredoxin-like_sf"/>
</dbReference>
<dbReference type="PROSITE" id="PS00195">
    <property type="entry name" value="GLUTAREDOXIN_1"/>
    <property type="match status" value="1"/>
</dbReference>
<proteinExistence type="predicted"/>
<gene>
    <name evidence="1" type="ORF">QR79_21285</name>
</gene>
<dbReference type="PROSITE" id="PS51257">
    <property type="entry name" value="PROKAR_LIPOPROTEIN"/>
    <property type="match status" value="1"/>
</dbReference>
<evidence type="ECO:0000313" key="1">
    <source>
        <dbReference type="EMBL" id="KMO17746.1"/>
    </source>
</evidence>
<reference evidence="1 2" key="1">
    <citation type="submission" date="2014-11" db="EMBL/GenBank/DDBJ databases">
        <title>Comparative genomics of Methylobacterium species.</title>
        <authorList>
            <person name="Chaudhry V."/>
            <person name="Patil P.B."/>
        </authorList>
    </citation>
    <scope>NUCLEOTIDE SEQUENCE [LARGE SCALE GENOMIC DNA]</scope>
    <source>
        <strain evidence="1 2">SE3.6</strain>
    </source>
</reference>
<sequence length="271" mass="27564">MENAVKHVAWAGSMVACVYLATSNNWQPISLQIVAGTASGSAAIAAPNNSISGKTANPGNPLAGAQQPAPQVALAPANTPLAIAPAPLPTAAPILPQPQAGSLSYATIENPDRARKVSEIMAKLASVVDAPAGTPEGKIATIFFDPRCPYCHKAFDALHGRIAARWVPVAVLGEPEDGNRLAAGILTAADPVAALKATFEGKGGMSGEIGAETAAKLAENFEAFASIFAASPALRPGVPTMFVPRPDGRVAIMVGYEPGDDAKMRAVLAGS</sequence>
<comment type="caution">
    <text evidence="1">The sequence shown here is derived from an EMBL/GenBank/DDBJ whole genome shotgun (WGS) entry which is preliminary data.</text>
</comment>
<organism evidence="1 2">
    <name type="scientific">Methylobacterium indicum</name>
    <dbReference type="NCBI Taxonomy" id="1775910"/>
    <lineage>
        <taxon>Bacteria</taxon>
        <taxon>Pseudomonadati</taxon>
        <taxon>Pseudomonadota</taxon>
        <taxon>Alphaproteobacteria</taxon>
        <taxon>Hyphomicrobiales</taxon>
        <taxon>Methylobacteriaceae</taxon>
        <taxon>Methylobacterium</taxon>
    </lineage>
</organism>
<dbReference type="Gene3D" id="3.40.30.10">
    <property type="entry name" value="Glutaredoxin"/>
    <property type="match status" value="1"/>
</dbReference>
<dbReference type="EMBL" id="JTHG01000214">
    <property type="protein sequence ID" value="KMO17746.1"/>
    <property type="molecule type" value="Genomic_DNA"/>
</dbReference>
<evidence type="ECO:0008006" key="3">
    <source>
        <dbReference type="Google" id="ProtNLM"/>
    </source>
</evidence>
<keyword evidence="2" id="KW-1185">Reference proteome</keyword>
<accession>A0ABR5H2W0</accession>
<protein>
    <recommendedName>
        <fullName evidence="3">Thioredoxin-like fold domain-containing protein</fullName>
    </recommendedName>
</protein>
<name>A0ABR5H2W0_9HYPH</name>
<dbReference type="SUPFAM" id="SSF52833">
    <property type="entry name" value="Thioredoxin-like"/>
    <property type="match status" value="1"/>
</dbReference>
<dbReference type="InterPro" id="IPR011767">
    <property type="entry name" value="GLR_AS"/>
</dbReference>
<dbReference type="Proteomes" id="UP000036471">
    <property type="component" value="Unassembled WGS sequence"/>
</dbReference>